<dbReference type="AlphaFoldDB" id="A0A2N0VGE4"/>
<organism evidence="1 2">
    <name type="scientific">Rhodohalobacter barkolensis</name>
    <dbReference type="NCBI Taxonomy" id="2053187"/>
    <lineage>
        <taxon>Bacteria</taxon>
        <taxon>Pseudomonadati</taxon>
        <taxon>Balneolota</taxon>
        <taxon>Balneolia</taxon>
        <taxon>Balneolales</taxon>
        <taxon>Balneolaceae</taxon>
        <taxon>Rhodohalobacter</taxon>
    </lineage>
</organism>
<evidence type="ECO:0000313" key="1">
    <source>
        <dbReference type="EMBL" id="PKD43254.1"/>
    </source>
</evidence>
<reference evidence="1 2" key="1">
    <citation type="submission" date="2017-11" db="EMBL/GenBank/DDBJ databases">
        <title>Rhodohalobacter 15182 sp. nov., isolated from a salt lake.</title>
        <authorList>
            <person name="Han S."/>
        </authorList>
    </citation>
    <scope>NUCLEOTIDE SEQUENCE [LARGE SCALE GENOMIC DNA]</scope>
    <source>
        <strain evidence="1 2">15182</strain>
    </source>
</reference>
<keyword evidence="2" id="KW-1185">Reference proteome</keyword>
<dbReference type="Proteomes" id="UP000233398">
    <property type="component" value="Unassembled WGS sequence"/>
</dbReference>
<dbReference type="RefSeq" id="WP_101073728.1">
    <property type="nucleotide sequence ID" value="NZ_PISP01000003.1"/>
</dbReference>
<comment type="caution">
    <text evidence="1">The sequence shown here is derived from an EMBL/GenBank/DDBJ whole genome shotgun (WGS) entry which is preliminary data.</text>
</comment>
<name>A0A2N0VGE4_9BACT</name>
<sequence>MRLELKENIKNFLVDKRHQLLKSELKIIVNPNLIHQYGMPFKKGDNLRKFILRRDKPYYLTLRKPLLLSGNWDLDVMLFKNYSTSIFIQELVENDLDYTRCRRYQDMIERVNRGEVKELKGKKVVLDSVESVNMHMQYYVEIIKSMSKNGFIEGLAKDSVKVMIGRDGSLIKEEHGRHRLAIAQVLDLNEITVKITHIHPEWVKKYQINGMSSSDIKVIKWALNNLKKMETVV</sequence>
<evidence type="ECO:0008006" key="3">
    <source>
        <dbReference type="Google" id="ProtNLM"/>
    </source>
</evidence>
<evidence type="ECO:0000313" key="2">
    <source>
        <dbReference type="Proteomes" id="UP000233398"/>
    </source>
</evidence>
<dbReference type="OrthoDB" id="7348468at2"/>
<gene>
    <name evidence="1" type="ORF">CWD77_11610</name>
</gene>
<accession>A0A2N0VGE4</accession>
<proteinExistence type="predicted"/>
<dbReference type="EMBL" id="PISP01000003">
    <property type="protein sequence ID" value="PKD43254.1"/>
    <property type="molecule type" value="Genomic_DNA"/>
</dbReference>
<protein>
    <recommendedName>
        <fullName evidence="3">ParB/Sulfiredoxin domain-containing protein</fullName>
    </recommendedName>
</protein>